<evidence type="ECO:0000313" key="3">
    <source>
        <dbReference type="EMBL" id="SFF95838.1"/>
    </source>
</evidence>
<proteinExistence type="inferred from homology"/>
<dbReference type="EMBL" id="QAMZ01000018">
    <property type="protein sequence ID" value="PWL54833.1"/>
    <property type="molecule type" value="Genomic_DNA"/>
</dbReference>
<dbReference type="Pfam" id="PF04519">
    <property type="entry name" value="Bactofilin"/>
    <property type="match status" value="1"/>
</dbReference>
<dbReference type="PANTHER" id="PTHR35024:SF4">
    <property type="entry name" value="POLYMER-FORMING CYTOSKELETAL PROTEIN"/>
    <property type="match status" value="1"/>
</dbReference>
<dbReference type="STRING" id="1529.SAMN04487885_11753"/>
<dbReference type="Proteomes" id="UP000246114">
    <property type="component" value="Unassembled WGS sequence"/>
</dbReference>
<organism evidence="3 4">
    <name type="scientific">Clostridium cadaveris</name>
    <dbReference type="NCBI Taxonomy" id="1529"/>
    <lineage>
        <taxon>Bacteria</taxon>
        <taxon>Bacillati</taxon>
        <taxon>Bacillota</taxon>
        <taxon>Clostridia</taxon>
        <taxon>Eubacteriales</taxon>
        <taxon>Clostridiaceae</taxon>
        <taxon>Clostridium</taxon>
    </lineage>
</organism>
<accession>A0A1I2MXJ5</accession>
<dbReference type="OrthoDB" id="9802488at2"/>
<dbReference type="PANTHER" id="PTHR35024">
    <property type="entry name" value="HYPOTHETICAL CYTOSOLIC PROTEIN"/>
    <property type="match status" value="1"/>
</dbReference>
<protein>
    <submittedName>
        <fullName evidence="2">Polymer-forming cytoskeletal protein</fullName>
    </submittedName>
    <submittedName>
        <fullName evidence="3">Protein CcmA, bactofilin family</fullName>
    </submittedName>
</protein>
<reference evidence="3 4" key="1">
    <citation type="submission" date="2016-10" db="EMBL/GenBank/DDBJ databases">
        <authorList>
            <person name="de Groot N.N."/>
        </authorList>
    </citation>
    <scope>NUCLEOTIDE SEQUENCE [LARGE SCALE GENOMIC DNA]</scope>
    <source>
        <strain evidence="3 4">NLAE-zl-G419</strain>
    </source>
</reference>
<sequence>MFNNERDIKKSPEIQTLIGVECKIVGNLNGEGLIKIDGTIQGDTDWMDDIIIGESSNYSGNISCKNAVIEGVVTGNVTCENNLLIEPSGKLIGNVTVKNLEIAKGGFFDGKCTMIAEMPKNDLIE</sequence>
<name>A0A1I2MXJ5_9CLOT</name>
<evidence type="ECO:0000313" key="4">
    <source>
        <dbReference type="Proteomes" id="UP000182135"/>
    </source>
</evidence>
<dbReference type="EMBL" id="FOOE01000017">
    <property type="protein sequence ID" value="SFF95838.1"/>
    <property type="molecule type" value="Genomic_DNA"/>
</dbReference>
<dbReference type="GeneID" id="90545443"/>
<evidence type="ECO:0000313" key="2">
    <source>
        <dbReference type="EMBL" id="PWL54833.1"/>
    </source>
</evidence>
<dbReference type="eggNOG" id="COG1664">
    <property type="taxonomic scope" value="Bacteria"/>
</dbReference>
<dbReference type="RefSeq" id="WP_051196274.1">
    <property type="nucleotide sequence ID" value="NZ_BAAACD010000003.1"/>
</dbReference>
<dbReference type="Proteomes" id="UP000182135">
    <property type="component" value="Unassembled WGS sequence"/>
</dbReference>
<dbReference type="InterPro" id="IPR007607">
    <property type="entry name" value="BacA/B"/>
</dbReference>
<dbReference type="AlphaFoldDB" id="A0A1I2MXJ5"/>
<comment type="similarity">
    <text evidence="1">Belongs to the bactofilin family.</text>
</comment>
<evidence type="ECO:0000256" key="1">
    <source>
        <dbReference type="ARBA" id="ARBA00044755"/>
    </source>
</evidence>
<reference evidence="2 5" key="2">
    <citation type="submission" date="2018-03" db="EMBL/GenBank/DDBJ databases">
        <title>The uncultured portion of the human microbiome is neutrally assembled.</title>
        <authorList>
            <person name="Jeraldo P."/>
            <person name="Boardman L."/>
            <person name="White B.A."/>
            <person name="Nelson H."/>
            <person name="Goldenfeld N."/>
            <person name="Chia N."/>
        </authorList>
    </citation>
    <scope>NUCLEOTIDE SEQUENCE [LARGE SCALE GENOMIC DNA]</scope>
    <source>
        <strain evidence="2">CIM:MAG 903</strain>
    </source>
</reference>
<keyword evidence="4" id="KW-1185">Reference proteome</keyword>
<gene>
    <name evidence="2" type="ORF">DBY38_03355</name>
    <name evidence="3" type="ORF">SAMN04487885_11753</name>
</gene>
<evidence type="ECO:0000313" key="5">
    <source>
        <dbReference type="Proteomes" id="UP000246114"/>
    </source>
</evidence>